<accession>A0ABT6WC14</accession>
<dbReference type="Gene3D" id="3.40.50.150">
    <property type="entry name" value="Vaccinia Virus protein VP39"/>
    <property type="match status" value="1"/>
</dbReference>
<keyword evidence="4" id="KW-1185">Reference proteome</keyword>
<sequence>MSGDELTAVEIARLADVGRAAVSNWRKRHADFPQPVGGSANSPTFSRREVEQWLAANGRAISGQPASKPAPTGEGDDVLAQVLRSLIPDGRTILDPAGPAGLPSHRPGSAEVVACIAPQEAPPPDAPIGEFGLPGRNDVALAWVQVCLAYTPKGGTAVVAVPFSAAVRTTGRRIRAELLRAGVLRQVVGLPELPGGLWQIWVLTRPSGRPTYQVRMVDLFDRTAGQLPNSPADWDAIYADELCTRTVPSIELLDEEVLLVPSGHVAGETVDVRRHLDTARVSYARAVNGLAREAPTSTDATGAPSWPLVTVVELMRTGMVTISRGEAEPGDVLVRSEHGEFMPTVATEAVGDTAGATVLRCQPDVLDPYFLAGFLRSDVNRRHAAGTSGGTYRLDVKRARVPRMPLPDQHRYGVAFRELMAFDAAATAVAHTAQEVTRTTIQGLTNGTFAPPSREK</sequence>
<dbReference type="InterPro" id="IPR044946">
    <property type="entry name" value="Restrct_endonuc_typeI_TRD_sf"/>
</dbReference>
<dbReference type="Proteomes" id="UP001241758">
    <property type="component" value="Unassembled WGS sequence"/>
</dbReference>
<dbReference type="EMBL" id="JASCTH010000001">
    <property type="protein sequence ID" value="MDI6097256.1"/>
    <property type="molecule type" value="Genomic_DNA"/>
</dbReference>
<dbReference type="InterPro" id="IPR052916">
    <property type="entry name" value="Type-I_RE_MTase_Subunit"/>
</dbReference>
<organism evidence="3 4">
    <name type="scientific">Actinoplanes sandaracinus</name>
    <dbReference type="NCBI Taxonomy" id="3045177"/>
    <lineage>
        <taxon>Bacteria</taxon>
        <taxon>Bacillati</taxon>
        <taxon>Actinomycetota</taxon>
        <taxon>Actinomycetes</taxon>
        <taxon>Micromonosporales</taxon>
        <taxon>Micromonosporaceae</taxon>
        <taxon>Actinoplanes</taxon>
    </lineage>
</organism>
<evidence type="ECO:0000313" key="3">
    <source>
        <dbReference type="EMBL" id="MDI6097256.1"/>
    </source>
</evidence>
<keyword evidence="2" id="KW-0238">DNA-binding</keyword>
<evidence type="ECO:0000256" key="2">
    <source>
        <dbReference type="ARBA" id="ARBA00023125"/>
    </source>
</evidence>
<reference evidence="3 4" key="1">
    <citation type="submission" date="2023-05" db="EMBL/GenBank/DDBJ databases">
        <title>Actinoplanes sp. NEAU-A12 genome sequencing.</title>
        <authorList>
            <person name="Wang Z.-S."/>
        </authorList>
    </citation>
    <scope>NUCLEOTIDE SEQUENCE [LARGE SCALE GENOMIC DNA]</scope>
    <source>
        <strain evidence="3 4">NEAU-A12</strain>
    </source>
</reference>
<evidence type="ECO:0000256" key="1">
    <source>
        <dbReference type="ARBA" id="ARBA00022747"/>
    </source>
</evidence>
<comment type="caution">
    <text evidence="3">The sequence shown here is derived from an EMBL/GenBank/DDBJ whole genome shotgun (WGS) entry which is preliminary data.</text>
</comment>
<dbReference type="PANTHER" id="PTHR42998">
    <property type="entry name" value="TYPE I RESTRICTION ENZYME HINDVIIP M PROTEIN-RELATED"/>
    <property type="match status" value="1"/>
</dbReference>
<gene>
    <name evidence="3" type="ORF">QLQ12_01355</name>
</gene>
<dbReference type="Gene3D" id="3.90.220.20">
    <property type="entry name" value="DNA methylase specificity domains"/>
    <property type="match status" value="2"/>
</dbReference>
<evidence type="ECO:0000313" key="4">
    <source>
        <dbReference type="Proteomes" id="UP001241758"/>
    </source>
</evidence>
<keyword evidence="1" id="KW-0680">Restriction system</keyword>
<proteinExistence type="predicted"/>
<dbReference type="RefSeq" id="WP_282756552.1">
    <property type="nucleotide sequence ID" value="NZ_JASCTH010000001.1"/>
</dbReference>
<name>A0ABT6WC14_9ACTN</name>
<protein>
    <submittedName>
        <fullName evidence="3">Uncharacterized protein</fullName>
    </submittedName>
</protein>
<dbReference type="InterPro" id="IPR029063">
    <property type="entry name" value="SAM-dependent_MTases_sf"/>
</dbReference>
<dbReference type="SUPFAM" id="SSF53335">
    <property type="entry name" value="S-adenosyl-L-methionine-dependent methyltransferases"/>
    <property type="match status" value="1"/>
</dbReference>
<dbReference type="PANTHER" id="PTHR42998:SF1">
    <property type="entry name" value="TYPE I RESTRICTION ENZYME HINDI METHYLASE SUBUNIT"/>
    <property type="match status" value="1"/>
</dbReference>